<dbReference type="CDD" id="cd00554">
    <property type="entry name" value="MECDP_synthase"/>
    <property type="match status" value="1"/>
</dbReference>
<feature type="binding site" evidence="8">
    <location>
        <begin position="56"/>
        <end position="58"/>
    </location>
    <ligand>
        <name>4-CDP-2-C-methyl-D-erythritol 2-phosphate</name>
        <dbReference type="ChEBI" id="CHEBI:57919"/>
    </ligand>
</feature>
<dbReference type="RefSeq" id="WP_004829194.1">
    <property type="nucleotide sequence ID" value="NZ_JRMW01000017.1"/>
</dbReference>
<dbReference type="InterPro" id="IPR036571">
    <property type="entry name" value="MECDP_synthase_sf"/>
</dbReference>
<dbReference type="GO" id="GO:0016114">
    <property type="term" value="P:terpenoid biosynthetic process"/>
    <property type="evidence" value="ECO:0007669"/>
    <property type="project" value="InterPro"/>
</dbReference>
<dbReference type="InterPro" id="IPR020555">
    <property type="entry name" value="MECDP_synthase_CS"/>
</dbReference>
<dbReference type="EMBL" id="JRMW01000017">
    <property type="protein sequence ID" value="KGF05315.1"/>
    <property type="molecule type" value="Genomic_DNA"/>
</dbReference>
<dbReference type="eggNOG" id="COG0245">
    <property type="taxonomic scope" value="Bacteria"/>
</dbReference>
<dbReference type="Pfam" id="PF02542">
    <property type="entry name" value="YgbB"/>
    <property type="match status" value="1"/>
</dbReference>
<dbReference type="InterPro" id="IPR003526">
    <property type="entry name" value="MECDP_synthase"/>
</dbReference>
<keyword evidence="7 8" id="KW-0456">Lyase</keyword>
<dbReference type="UniPathway" id="UPA00056">
    <property type="reaction ID" value="UER00095"/>
</dbReference>
<evidence type="ECO:0000256" key="5">
    <source>
        <dbReference type="ARBA" id="ARBA00022723"/>
    </source>
</evidence>
<name>A0A095X5J2_9FIRM</name>
<evidence type="ECO:0000259" key="10">
    <source>
        <dbReference type="Pfam" id="PF02542"/>
    </source>
</evidence>
<evidence type="ECO:0000256" key="9">
    <source>
        <dbReference type="RuleBase" id="RU004395"/>
    </source>
</evidence>
<feature type="binding site" evidence="8">
    <location>
        <position position="10"/>
    </location>
    <ligand>
        <name>a divalent metal cation</name>
        <dbReference type="ChEBI" id="CHEBI:60240"/>
    </ligand>
</feature>
<feature type="domain" description="2-C-methyl-D-erythritol 2,4-cyclodiphosphate synthase" evidence="10">
    <location>
        <begin position="1"/>
        <end position="154"/>
    </location>
</feature>
<evidence type="ECO:0000256" key="4">
    <source>
        <dbReference type="ARBA" id="ARBA00012579"/>
    </source>
</evidence>
<comment type="caution">
    <text evidence="8">Lacks conserved residue(s) required for the propagation of feature annotation.</text>
</comment>
<proteinExistence type="inferred from homology"/>
<keyword evidence="5 8" id="KW-0479">Metal-binding</keyword>
<feature type="binding site" evidence="8">
    <location>
        <begin position="61"/>
        <end position="65"/>
    </location>
    <ligand>
        <name>4-CDP-2-C-methyl-D-erythritol 2-phosphate</name>
        <dbReference type="ChEBI" id="CHEBI:57919"/>
    </ligand>
</feature>
<reference evidence="11 12" key="1">
    <citation type="submission" date="2014-07" db="EMBL/GenBank/DDBJ databases">
        <authorList>
            <person name="McCorrison J."/>
            <person name="Sanka R."/>
            <person name="Torralba M."/>
            <person name="Gillis M."/>
            <person name="Haft D.H."/>
            <person name="Methe B."/>
            <person name="Sutton G."/>
            <person name="Nelson K.E."/>
        </authorList>
    </citation>
    <scope>NUCLEOTIDE SEQUENCE [LARGE SCALE GENOMIC DNA]</scope>
    <source>
        <strain evidence="11 12">S7-1-13</strain>
    </source>
</reference>
<dbReference type="GO" id="GO:0008685">
    <property type="term" value="F:2-C-methyl-D-erythritol 2,4-cyclodiphosphate synthase activity"/>
    <property type="evidence" value="ECO:0007669"/>
    <property type="project" value="UniProtKB-UniRule"/>
</dbReference>
<evidence type="ECO:0000256" key="7">
    <source>
        <dbReference type="ARBA" id="ARBA00023239"/>
    </source>
</evidence>
<feature type="binding site" evidence="8">
    <location>
        <position position="142"/>
    </location>
    <ligand>
        <name>4-CDP-2-C-methyl-D-erythritol 2-phosphate</name>
        <dbReference type="ChEBI" id="CHEBI:57919"/>
    </ligand>
</feature>
<dbReference type="EC" id="4.6.1.12" evidence="4 8"/>
<dbReference type="GO" id="GO:0046872">
    <property type="term" value="F:metal ion binding"/>
    <property type="evidence" value="ECO:0007669"/>
    <property type="project" value="UniProtKB-KW"/>
</dbReference>
<dbReference type="FunFam" id="3.30.1330.50:FF:000003">
    <property type="entry name" value="2-C-methyl-D-erythritol 2,4-cyclodiphosphate synthase"/>
    <property type="match status" value="1"/>
</dbReference>
<accession>A0A095X5J2</accession>
<evidence type="ECO:0000256" key="6">
    <source>
        <dbReference type="ARBA" id="ARBA00023229"/>
    </source>
</evidence>
<evidence type="ECO:0000256" key="1">
    <source>
        <dbReference type="ARBA" id="ARBA00000200"/>
    </source>
</evidence>
<feature type="binding site" evidence="8">
    <location>
        <begin position="34"/>
        <end position="35"/>
    </location>
    <ligand>
        <name>4-CDP-2-C-methyl-D-erythritol 2-phosphate</name>
        <dbReference type="ChEBI" id="CHEBI:57919"/>
    </ligand>
</feature>
<feature type="binding site" evidence="8">
    <location>
        <position position="42"/>
    </location>
    <ligand>
        <name>a divalent metal cation</name>
        <dbReference type="ChEBI" id="CHEBI:60240"/>
    </ligand>
</feature>
<feature type="binding site" evidence="8">
    <location>
        <position position="139"/>
    </location>
    <ligand>
        <name>4-CDP-2-C-methyl-D-erythritol 2-phosphate</name>
        <dbReference type="ChEBI" id="CHEBI:57919"/>
    </ligand>
</feature>
<evidence type="ECO:0000256" key="2">
    <source>
        <dbReference type="ARBA" id="ARBA00004709"/>
    </source>
</evidence>
<feature type="binding site" evidence="8">
    <location>
        <begin position="8"/>
        <end position="10"/>
    </location>
    <ligand>
        <name>4-CDP-2-C-methyl-D-erythritol 2-phosphate</name>
        <dbReference type="ChEBI" id="CHEBI:57919"/>
    </ligand>
</feature>
<dbReference type="Proteomes" id="UP000029579">
    <property type="component" value="Unassembled WGS sequence"/>
</dbReference>
<evidence type="ECO:0000313" key="11">
    <source>
        <dbReference type="EMBL" id="KGF05315.1"/>
    </source>
</evidence>
<protein>
    <recommendedName>
        <fullName evidence="4 8">2-C-methyl-D-erythritol 2,4-cyclodiphosphate synthase</fullName>
        <shortName evidence="8">MECDP-synthase</shortName>
        <shortName evidence="8">MECPP-synthase</shortName>
        <shortName evidence="8">MECPS</shortName>
        <ecNumber evidence="4 8">4.6.1.12</ecNumber>
    </recommendedName>
</protein>
<dbReference type="PROSITE" id="PS01350">
    <property type="entry name" value="ISPF"/>
    <property type="match status" value="1"/>
</dbReference>
<dbReference type="OrthoDB" id="9804336at2"/>
<dbReference type="NCBIfam" id="TIGR00151">
    <property type="entry name" value="ispF"/>
    <property type="match status" value="1"/>
</dbReference>
<dbReference type="SUPFAM" id="SSF69765">
    <property type="entry name" value="IpsF-like"/>
    <property type="match status" value="1"/>
</dbReference>
<dbReference type="Gene3D" id="3.30.1330.50">
    <property type="entry name" value="2-C-methyl-D-erythritol 2,4-cyclodiphosphate synthase"/>
    <property type="match status" value="1"/>
</dbReference>
<feature type="site" description="Transition state stabilizer" evidence="8">
    <location>
        <position position="133"/>
    </location>
</feature>
<gene>
    <name evidence="8" type="primary">ispF</name>
    <name evidence="11" type="ORF">HMPREF1630_01145</name>
</gene>
<feature type="site" description="Transition state stabilizer" evidence="8">
    <location>
        <position position="34"/>
    </location>
</feature>
<dbReference type="GO" id="GO:0019288">
    <property type="term" value="P:isopentenyl diphosphate biosynthetic process, methylerythritol 4-phosphate pathway"/>
    <property type="evidence" value="ECO:0007669"/>
    <property type="project" value="UniProtKB-UniRule"/>
</dbReference>
<comment type="catalytic activity">
    <reaction evidence="1 8 9">
        <text>4-CDP-2-C-methyl-D-erythritol 2-phosphate = 2-C-methyl-D-erythritol 2,4-cyclic diphosphate + CMP</text>
        <dbReference type="Rhea" id="RHEA:23864"/>
        <dbReference type="ChEBI" id="CHEBI:57919"/>
        <dbReference type="ChEBI" id="CHEBI:58483"/>
        <dbReference type="ChEBI" id="CHEBI:60377"/>
        <dbReference type="EC" id="4.6.1.12"/>
    </reaction>
</comment>
<keyword evidence="6 8" id="KW-0414">Isoprene biosynthesis</keyword>
<comment type="pathway">
    <text evidence="2 8">Isoprenoid biosynthesis; isopentenyl diphosphate biosynthesis via DXP pathway; isopentenyl diphosphate from 1-deoxy-D-xylulose 5-phosphate: step 4/6.</text>
</comment>
<feature type="binding site" evidence="8">
    <location>
        <position position="8"/>
    </location>
    <ligand>
        <name>a divalent metal cation</name>
        <dbReference type="ChEBI" id="CHEBI:60240"/>
    </ligand>
</feature>
<evidence type="ECO:0000256" key="8">
    <source>
        <dbReference type="HAMAP-Rule" id="MF_00107"/>
    </source>
</evidence>
<evidence type="ECO:0000313" key="12">
    <source>
        <dbReference type="Proteomes" id="UP000029579"/>
    </source>
</evidence>
<organism evidence="11 12">
    <name type="scientific">Anaerococcus lactolyticus S7-1-13</name>
    <dbReference type="NCBI Taxonomy" id="1284686"/>
    <lineage>
        <taxon>Bacteria</taxon>
        <taxon>Bacillati</taxon>
        <taxon>Bacillota</taxon>
        <taxon>Tissierellia</taxon>
        <taxon>Tissierellales</taxon>
        <taxon>Peptoniphilaceae</taxon>
        <taxon>Anaerococcus</taxon>
    </lineage>
</organism>
<comment type="subunit">
    <text evidence="8">Homotrimer.</text>
</comment>
<comment type="similarity">
    <text evidence="3 8 9">Belongs to the IspF family.</text>
</comment>
<comment type="caution">
    <text evidence="11">The sequence shown here is derived from an EMBL/GenBank/DDBJ whole genome shotgun (WGS) entry which is preliminary data.</text>
</comment>
<comment type="function">
    <text evidence="8">Involved in the biosynthesis of isopentenyl diphosphate (IPP) and dimethylallyl diphosphate (DMAPP), two major building blocks of isoprenoid compounds. Catalyzes the conversion of 4-diphosphocytidyl-2-C-methyl-D-erythritol 2-phosphate (CDP-ME2P) to 2-C-methyl-D-erythritol 2,4-cyclodiphosphate (ME-CPP) with a corresponding release of cytidine 5-monophosphate (CMP).</text>
</comment>
<dbReference type="AlphaFoldDB" id="A0A095X5J2"/>
<dbReference type="PANTHER" id="PTHR43181">
    <property type="entry name" value="2-C-METHYL-D-ERYTHRITOL 2,4-CYCLODIPHOSPHATE SYNTHASE, CHLOROPLASTIC"/>
    <property type="match status" value="1"/>
</dbReference>
<dbReference type="PANTHER" id="PTHR43181:SF1">
    <property type="entry name" value="2-C-METHYL-D-ERYTHRITOL 2,4-CYCLODIPHOSPHATE SYNTHASE, CHLOROPLASTIC"/>
    <property type="match status" value="1"/>
</dbReference>
<comment type="cofactor">
    <cofactor evidence="8">
        <name>a divalent metal cation</name>
        <dbReference type="ChEBI" id="CHEBI:60240"/>
    </cofactor>
    <text evidence="8">Binds 1 divalent metal cation per subunit.</text>
</comment>
<dbReference type="HAMAP" id="MF_00107">
    <property type="entry name" value="IspF"/>
    <property type="match status" value="1"/>
</dbReference>
<feature type="binding site" evidence="8">
    <location>
        <begin position="132"/>
        <end position="135"/>
    </location>
    <ligand>
        <name>4-CDP-2-C-methyl-D-erythritol 2-phosphate</name>
        <dbReference type="ChEBI" id="CHEBI:57919"/>
    </ligand>
</feature>
<evidence type="ECO:0000256" key="3">
    <source>
        <dbReference type="ARBA" id="ARBA00008480"/>
    </source>
</evidence>
<sequence>MRVGIGYDVHKLVKDRDLILGGVKFDYDLGLLGHSDADVLTHAIMDAILGALALPDIGNLFPDTDPAYKDIYSIDLLDRVVEKMFEKGYKIGNLDSVVICEMPKVAPKREEIVNLLASHLKTDQANVSVKASTSEKLGFTGRGEGIEARAIVYLEEINA</sequence>